<accession>A0A420XQ71</accession>
<sequence length="212" mass="21660">MILEVEAGSGVVRLDPDGLAALGRAHAGADSVPEGAAAEALAVPGIPEALAAVAAPLATAELVVASGALVTTSRAWLARGAGALLLAVHGEVAQLLPVAPAAFPAAVARVVRLGPRRTRRVPTPVEEAVLDDLAHADDLRRSSAYSELGADWSWVLDVRWQGGSRQLAAVDGSAGLALVEATPGSASLRPATATEVWRLLTRVLPDDEELSD</sequence>
<protein>
    <recommendedName>
        <fullName evidence="3">ESAT-6 protein secretion system EspG family protein</fullName>
    </recommendedName>
</protein>
<keyword evidence="2" id="KW-1185">Reference proteome</keyword>
<gene>
    <name evidence="1" type="ORF">CLV35_1907</name>
</gene>
<dbReference type="EMBL" id="RBWV01000011">
    <property type="protein sequence ID" value="RKS75441.1"/>
    <property type="molecule type" value="Genomic_DNA"/>
</dbReference>
<proteinExistence type="predicted"/>
<dbReference type="OrthoDB" id="4858632at2"/>
<dbReference type="RefSeq" id="WP_121193211.1">
    <property type="nucleotide sequence ID" value="NZ_RBWV01000011.1"/>
</dbReference>
<dbReference type="AlphaFoldDB" id="A0A420XQ71"/>
<dbReference type="InParanoid" id="A0A420XQ71"/>
<reference evidence="1 2" key="1">
    <citation type="submission" date="2018-10" db="EMBL/GenBank/DDBJ databases">
        <title>Genomic Encyclopedia of Archaeal and Bacterial Type Strains, Phase II (KMG-II): from individual species to whole genera.</title>
        <authorList>
            <person name="Goeker M."/>
        </authorList>
    </citation>
    <scope>NUCLEOTIDE SEQUENCE [LARGE SCALE GENOMIC DNA]</scope>
    <source>
        <strain evidence="1 2">RP-AC37</strain>
    </source>
</reference>
<evidence type="ECO:0000313" key="2">
    <source>
        <dbReference type="Proteomes" id="UP000281955"/>
    </source>
</evidence>
<organism evidence="1 2">
    <name type="scientific">Motilibacter peucedani</name>
    <dbReference type="NCBI Taxonomy" id="598650"/>
    <lineage>
        <taxon>Bacteria</taxon>
        <taxon>Bacillati</taxon>
        <taxon>Actinomycetota</taxon>
        <taxon>Actinomycetes</taxon>
        <taxon>Motilibacterales</taxon>
        <taxon>Motilibacteraceae</taxon>
        <taxon>Motilibacter</taxon>
    </lineage>
</organism>
<comment type="caution">
    <text evidence="1">The sequence shown here is derived from an EMBL/GenBank/DDBJ whole genome shotgun (WGS) entry which is preliminary data.</text>
</comment>
<name>A0A420XQ71_9ACTN</name>
<evidence type="ECO:0000313" key="1">
    <source>
        <dbReference type="EMBL" id="RKS75441.1"/>
    </source>
</evidence>
<evidence type="ECO:0008006" key="3">
    <source>
        <dbReference type="Google" id="ProtNLM"/>
    </source>
</evidence>
<dbReference type="Proteomes" id="UP000281955">
    <property type="component" value="Unassembled WGS sequence"/>
</dbReference>